<evidence type="ECO:0000256" key="1">
    <source>
        <dbReference type="ARBA" id="ARBA00022729"/>
    </source>
</evidence>
<dbReference type="PANTHER" id="PTHR43649:SF33">
    <property type="entry name" value="POLYGALACTURONAN_RHAMNOGALACTURONAN-BINDING PROTEIN YTCQ"/>
    <property type="match status" value="1"/>
</dbReference>
<evidence type="ECO:0000313" key="3">
    <source>
        <dbReference type="Proteomes" id="UP000693672"/>
    </source>
</evidence>
<sequence length="550" mass="61557">MTLREDQRMNKSMKWTSLVLTAAVTAGMVSGCSGEQGASSGSKDATKAGEAAINGTGFPIVKEPLKMTFLTAKAPTTANNWNETMLWQEYAKMTNMNIDFQLVPFDAFTEKRNLALASGDYPDVIYLARMSTDDLMKYGSQGVLIKLNDLIDKYAPNFKKLMDQYPEVKKAITMPDGNIYSFPNMLAPEFTSVRMGAKLWIKKDWLDALKMKEPTTTEEFYNYLKAVKSTDLNKNGKADEIPLGGTKLKDIVSHFKGFFGLMNRGTSHPNVDVDASGKLRFIPIDDRYKELLQYMNKLYAEGLIDKDILPNEKDANKFYAKGAEGVYGAIKITSPFTLMKQSGFVGLGALQGPKGDKLYSEFRPSVNGAGAFVITDKNKNAAATVRWMDYFYGEEGNKMFFMGFKDKSYIEKPDGTLAYTDEITKNPQGLTLEQALVKYVTWPGGGYPGIVRQKYFSGAESLPESIDAAKKAEANLPKEVWPAFSYTDKESEQMVAMSTDLTNYIDEMTTKFVTGAAPFSDWDKYVAAIKKMKLDDYMKNYQAAYDRYKK</sequence>
<proteinExistence type="predicted"/>
<dbReference type="PANTHER" id="PTHR43649">
    <property type="entry name" value="ARABINOSE-BINDING PROTEIN-RELATED"/>
    <property type="match status" value="1"/>
</dbReference>
<dbReference type="EMBL" id="CAJVAS010000025">
    <property type="protein sequence ID" value="CAG7643675.1"/>
    <property type="molecule type" value="Genomic_DNA"/>
</dbReference>
<accession>A0A916NKM7</accession>
<evidence type="ECO:0000313" key="2">
    <source>
        <dbReference type="EMBL" id="CAG7643675.1"/>
    </source>
</evidence>
<name>A0A916NKM7_9BACL</name>
<dbReference type="AlphaFoldDB" id="A0A916NKM7"/>
<keyword evidence="2" id="KW-0449">Lipoprotein</keyword>
<dbReference type="InterPro" id="IPR050490">
    <property type="entry name" value="Bact_solute-bd_prot1"/>
</dbReference>
<organism evidence="2 3">
    <name type="scientific">Paenibacillus solanacearum</name>
    <dbReference type="NCBI Taxonomy" id="2048548"/>
    <lineage>
        <taxon>Bacteria</taxon>
        <taxon>Bacillati</taxon>
        <taxon>Bacillota</taxon>
        <taxon>Bacilli</taxon>
        <taxon>Bacillales</taxon>
        <taxon>Paenibacillaceae</taxon>
        <taxon>Paenibacillus</taxon>
    </lineage>
</organism>
<keyword evidence="3" id="KW-1185">Reference proteome</keyword>
<protein>
    <submittedName>
        <fullName evidence="2">Lipoprotein LipO</fullName>
    </submittedName>
</protein>
<keyword evidence="1" id="KW-0732">Signal</keyword>
<dbReference type="Proteomes" id="UP000693672">
    <property type="component" value="Unassembled WGS sequence"/>
</dbReference>
<gene>
    <name evidence="2" type="primary">lipO_14</name>
    <name evidence="2" type="ORF">PAESOLCIP111_04524</name>
</gene>
<reference evidence="2" key="1">
    <citation type="submission" date="2021-06" db="EMBL/GenBank/DDBJ databases">
        <authorList>
            <person name="Criscuolo A."/>
        </authorList>
    </citation>
    <scope>NUCLEOTIDE SEQUENCE</scope>
    <source>
        <strain evidence="2">CIP111600</strain>
    </source>
</reference>
<dbReference type="PROSITE" id="PS51257">
    <property type="entry name" value="PROKAR_LIPOPROTEIN"/>
    <property type="match status" value="1"/>
</dbReference>
<comment type="caution">
    <text evidence="2">The sequence shown here is derived from an EMBL/GenBank/DDBJ whole genome shotgun (WGS) entry which is preliminary data.</text>
</comment>